<sequence length="121" mass="13363">MNKESQVHRELEDWATARGLMCESFERWDAHIIRALFQDSGGDIYEFWAAADESSGANVGACLVKRGGKKYRALHHERERFSHVEHVPAGPIAAALESCLDQVHQWVSAAGHQPVVPTAGA</sequence>
<reference evidence="1 2" key="1">
    <citation type="submission" date="2019-08" db="EMBL/GenBank/DDBJ databases">
        <title>Luteimonas viscosus sp. nov., isolated from soil of a sunflower field.</title>
        <authorList>
            <person name="Jianli Z."/>
            <person name="Ying Z."/>
        </authorList>
    </citation>
    <scope>NUCLEOTIDE SEQUENCE [LARGE SCALE GENOMIC DNA]</scope>
    <source>
        <strain evidence="1 2">XBU10</strain>
    </source>
</reference>
<accession>A0A5D4XP61</accession>
<comment type="caution">
    <text evidence="1">The sequence shown here is derived from an EMBL/GenBank/DDBJ whole genome shotgun (WGS) entry which is preliminary data.</text>
</comment>
<dbReference type="Proteomes" id="UP000324973">
    <property type="component" value="Unassembled WGS sequence"/>
</dbReference>
<evidence type="ECO:0000313" key="1">
    <source>
        <dbReference type="EMBL" id="TYT26468.1"/>
    </source>
</evidence>
<gene>
    <name evidence="1" type="ORF">FZO89_09480</name>
</gene>
<organism evidence="1 2">
    <name type="scientific">Luteimonas viscosa</name>
    <dbReference type="NCBI Taxonomy" id="1132694"/>
    <lineage>
        <taxon>Bacteria</taxon>
        <taxon>Pseudomonadati</taxon>
        <taxon>Pseudomonadota</taxon>
        <taxon>Gammaproteobacteria</taxon>
        <taxon>Lysobacterales</taxon>
        <taxon>Lysobacteraceae</taxon>
        <taxon>Luteimonas</taxon>
    </lineage>
</organism>
<name>A0A5D4XP61_9GAMM</name>
<proteinExistence type="predicted"/>
<evidence type="ECO:0000313" key="2">
    <source>
        <dbReference type="Proteomes" id="UP000324973"/>
    </source>
</evidence>
<keyword evidence="2" id="KW-1185">Reference proteome</keyword>
<dbReference type="EMBL" id="VTFT01000001">
    <property type="protein sequence ID" value="TYT26468.1"/>
    <property type="molecule type" value="Genomic_DNA"/>
</dbReference>
<protein>
    <submittedName>
        <fullName evidence="1">Uncharacterized protein</fullName>
    </submittedName>
</protein>
<dbReference type="AlphaFoldDB" id="A0A5D4XP61"/>
<dbReference type="RefSeq" id="WP_149103019.1">
    <property type="nucleotide sequence ID" value="NZ_VTFT01000001.1"/>
</dbReference>